<name>A0A318JQ49_9NOCA</name>
<dbReference type="RefSeq" id="WP_051187816.1">
    <property type="nucleotide sequence ID" value="NZ_QJKF01000022.1"/>
</dbReference>
<dbReference type="InterPro" id="IPR052195">
    <property type="entry name" value="Bact_Alkyl/Aryl-Sulfatase"/>
</dbReference>
<reference evidence="2 3" key="1">
    <citation type="submission" date="2018-05" db="EMBL/GenBank/DDBJ databases">
        <title>Genomic Encyclopedia of Type Strains, Phase IV (KMG-IV): sequencing the most valuable type-strain genomes for metagenomic binning, comparative biology and taxonomic classification.</title>
        <authorList>
            <person name="Goeker M."/>
        </authorList>
    </citation>
    <scope>NUCLEOTIDE SEQUENCE [LARGE SCALE GENOMIC DNA]</scope>
    <source>
        <strain evidence="2 3">DSM 44704</strain>
    </source>
</reference>
<dbReference type="Gene3D" id="3.60.15.10">
    <property type="entry name" value="Ribonuclease Z/Hydroxyacylglutathione hydrolase-like"/>
    <property type="match status" value="1"/>
</dbReference>
<keyword evidence="3" id="KW-1185">Reference proteome</keyword>
<evidence type="ECO:0000313" key="2">
    <source>
        <dbReference type="EMBL" id="PXX54942.1"/>
    </source>
</evidence>
<gene>
    <name evidence="2" type="ORF">DFR70_12283</name>
</gene>
<dbReference type="InterPro" id="IPR029228">
    <property type="entry name" value="Alkyl_sulf_dimr"/>
</dbReference>
<accession>A0A318JQ49</accession>
<dbReference type="GO" id="GO:0046983">
    <property type="term" value="F:protein dimerization activity"/>
    <property type="evidence" value="ECO:0007669"/>
    <property type="project" value="InterPro"/>
</dbReference>
<comment type="caution">
    <text evidence="2">The sequence shown here is derived from an EMBL/GenBank/DDBJ whole genome shotgun (WGS) entry which is preliminary data.</text>
</comment>
<evidence type="ECO:0000259" key="1">
    <source>
        <dbReference type="SMART" id="SM00849"/>
    </source>
</evidence>
<dbReference type="PANTHER" id="PTHR43223:SF2">
    <property type="entry name" value="METALLO-BETA-LACTAMASE DOMAIN-CONTAINING PROTEIN"/>
    <property type="match status" value="1"/>
</dbReference>
<evidence type="ECO:0000313" key="3">
    <source>
        <dbReference type="Proteomes" id="UP000247569"/>
    </source>
</evidence>
<dbReference type="Gene3D" id="1.25.40.880">
    <property type="entry name" value="Alkyl sulfatase, dimerisation domain"/>
    <property type="match status" value="1"/>
</dbReference>
<sequence length="436" mass="47650">MPETHSVPAHTAAAGTAAFLGFALEQVTHLYSRGHGPAGAAEVIEAAPRTYYIRPGIVNVGLFETDEGLVLVDTGLPGDGPSLLRAIRSISDKPLHTVVYTHGHVDHAFGLWAFLEAGETPRIIAHENLIGHFERYMKTPGLNTIINNQLSGGTEGKSWPTERGDFVWPTETFRATLELTIGGERFEIRHGKGETDDCAWVWAPERGVIAAGDLVTGYLPNAGNPRKVQRYAEEWAEAAEAMAALRPEIILPGHGVLVRGADAIHDELTTMAAYLRHIVDHALAGLNAGLLHDEIVETLRIPAELATHPRLPAIYDRPEFICRNVIRRYSGWWDGHLADLLPAPKRDRARQYAELAGGSGALVTRARELAATDIRLACHLAETAFLAAPEDPAARQCYVEIFTRRGETEPALMAKAIFGEAFKRARAAEEHHRGQS</sequence>
<dbReference type="InterPro" id="IPR001279">
    <property type="entry name" value="Metallo-B-lactamas"/>
</dbReference>
<dbReference type="Proteomes" id="UP000247569">
    <property type="component" value="Unassembled WGS sequence"/>
</dbReference>
<dbReference type="EMBL" id="QJKF01000022">
    <property type="protein sequence ID" value="PXX54942.1"/>
    <property type="molecule type" value="Genomic_DNA"/>
</dbReference>
<dbReference type="OrthoDB" id="2273115at2"/>
<protein>
    <submittedName>
        <fullName evidence="2">Alkyl sulfatase-like protein</fullName>
    </submittedName>
</protein>
<feature type="domain" description="Metallo-beta-lactamase" evidence="1">
    <location>
        <begin position="57"/>
        <end position="254"/>
    </location>
</feature>
<dbReference type="PANTHER" id="PTHR43223">
    <property type="entry name" value="ALKYL/ARYL-SULFATASE"/>
    <property type="match status" value="1"/>
</dbReference>
<organism evidence="2 3">
    <name type="scientific">Nocardia tenerifensis</name>
    <dbReference type="NCBI Taxonomy" id="228006"/>
    <lineage>
        <taxon>Bacteria</taxon>
        <taxon>Bacillati</taxon>
        <taxon>Actinomycetota</taxon>
        <taxon>Actinomycetes</taxon>
        <taxon>Mycobacteriales</taxon>
        <taxon>Nocardiaceae</taxon>
        <taxon>Nocardia</taxon>
    </lineage>
</organism>
<dbReference type="AlphaFoldDB" id="A0A318JQ49"/>
<dbReference type="InterPro" id="IPR038536">
    <property type="entry name" value="Alkyl/aryl-sulf_dimr_sf"/>
</dbReference>
<dbReference type="SUPFAM" id="SSF56281">
    <property type="entry name" value="Metallo-hydrolase/oxidoreductase"/>
    <property type="match status" value="1"/>
</dbReference>
<dbReference type="SMART" id="SM00849">
    <property type="entry name" value="Lactamase_B"/>
    <property type="match status" value="1"/>
</dbReference>
<dbReference type="InterPro" id="IPR036866">
    <property type="entry name" value="RibonucZ/Hydroxyglut_hydro"/>
</dbReference>
<dbReference type="Pfam" id="PF00753">
    <property type="entry name" value="Lactamase_B"/>
    <property type="match status" value="1"/>
</dbReference>
<proteinExistence type="predicted"/>
<dbReference type="Pfam" id="PF14863">
    <property type="entry name" value="Alkyl_sulf_dimr"/>
    <property type="match status" value="1"/>
</dbReference>